<comment type="caution">
    <text evidence="1">The sequence shown here is derived from an EMBL/GenBank/DDBJ whole genome shotgun (WGS) entry which is preliminary data.</text>
</comment>
<dbReference type="EMBL" id="AAUJ02000001">
    <property type="protein sequence ID" value="EED68547.1"/>
    <property type="molecule type" value="Genomic_DNA"/>
</dbReference>
<dbReference type="Proteomes" id="UP000003039">
    <property type="component" value="Unassembled WGS sequence"/>
</dbReference>
<reference evidence="1 2" key="1">
    <citation type="journal article" date="2004" name="Appl. Environ. Microbiol.">
        <title>Mineralization of individual congeners of linear alkylbenzenesulfonate by defined pairs of heterotrophic bacteria.</title>
        <authorList>
            <person name="Schleheck D."/>
            <person name="Knepper T.P."/>
            <person name="Fischer K."/>
            <person name="Cook A.M."/>
        </authorList>
    </citation>
    <scope>NUCLEOTIDE SEQUENCE [LARGE SCALE GENOMIC DNA]</scope>
    <source>
        <strain evidence="2">DSM 14576 / KF-1</strain>
    </source>
</reference>
<name>B7X2Z4_COMTK</name>
<organism evidence="1 2">
    <name type="scientific">Comamonas testosteroni (strain DSM 14576 / KF-1)</name>
    <name type="common">Pseudomonas testosteroni</name>
    <dbReference type="NCBI Taxonomy" id="399795"/>
    <lineage>
        <taxon>Bacteria</taxon>
        <taxon>Pseudomonadati</taxon>
        <taxon>Pseudomonadota</taxon>
        <taxon>Betaproteobacteria</taxon>
        <taxon>Burkholderiales</taxon>
        <taxon>Comamonadaceae</taxon>
        <taxon>Comamonas</taxon>
    </lineage>
</organism>
<dbReference type="AlphaFoldDB" id="B7X2Z4"/>
<protein>
    <submittedName>
        <fullName evidence="1">Uncharacterized protein</fullName>
    </submittedName>
</protein>
<accession>B7X2Z4</accession>
<sequence>MPRSALVGSFITVQEHTELDMHLRTPTASRLLTGRARAEILHLTVPKTLKLYQCLACKNGRARRRRIVARPFRRVSVMRGLVRS</sequence>
<evidence type="ECO:0000313" key="2">
    <source>
        <dbReference type="Proteomes" id="UP000003039"/>
    </source>
</evidence>
<evidence type="ECO:0000313" key="1">
    <source>
        <dbReference type="EMBL" id="EED68547.1"/>
    </source>
</evidence>
<proteinExistence type="predicted"/>
<gene>
    <name evidence="1" type="ORF">CtesDRAFT_PD3494</name>
</gene>